<name>E2C2W8_HARSA</name>
<protein>
    <submittedName>
        <fullName evidence="4">Leucine-rich repeat-containing protein 27</fullName>
    </submittedName>
</protein>
<dbReference type="SMART" id="SM00369">
    <property type="entry name" value="LRR_TYP"/>
    <property type="match status" value="3"/>
</dbReference>
<evidence type="ECO:0000313" key="4">
    <source>
        <dbReference type="EMBL" id="EFN77712.1"/>
    </source>
</evidence>
<feature type="compositionally biased region" description="Acidic residues" evidence="3">
    <location>
        <begin position="17"/>
        <end position="31"/>
    </location>
</feature>
<sequence>MENNVDALIGHQSTIDSNDDDTTKETEEDVLEGEKKNSRDDIPVPARSSRSLEWEALENVNETSSGFDIILEANTAGNFYEDTAVFCGEETHDVTATSGKIISTTLDPEDIEGNDSYLSLSEDVSDVSSIAGRKKPNESSNAVSSLLTPLPKKTPTYNDTFIDLTNTGLTSLSVETIEKYPTIKMLYLENNDLFELPKELFFLLPRLQWLDVRNNRLKSLPTTIKSHPSLETILLQGNKIETLPLELCWIPRLKTLNAAHNPIATPPKNIIALGCSSILSYLRTEWNKLHPDELVTFVEREIEPNPSTILCYQSPREKLRRLSKIQRRESKGTSDIGDSCKGVSVSKRARAYRASNRCSGKGTNAMMEQRLYWISKARDLLNAQSATIQRVKDADTIKEWRRNKRSFSKSMEKVSRRNEDDIPFAIDIEDYPEIKKRPEKTV</sequence>
<dbReference type="EMBL" id="GL452254">
    <property type="protein sequence ID" value="EFN77712.1"/>
    <property type="molecule type" value="Genomic_DNA"/>
</dbReference>
<dbReference type="OrthoDB" id="40118at2759"/>
<feature type="region of interest" description="Disordered" evidence="3">
    <location>
        <begin position="1"/>
        <end position="47"/>
    </location>
</feature>
<keyword evidence="1" id="KW-0433">Leucine-rich repeat</keyword>
<dbReference type="Pfam" id="PF13855">
    <property type="entry name" value="LRR_8"/>
    <property type="match status" value="1"/>
</dbReference>
<dbReference type="Gene3D" id="3.80.10.10">
    <property type="entry name" value="Ribonuclease Inhibitor"/>
    <property type="match status" value="1"/>
</dbReference>
<dbReference type="AlphaFoldDB" id="E2C2W8"/>
<evidence type="ECO:0000256" key="3">
    <source>
        <dbReference type="SAM" id="MobiDB-lite"/>
    </source>
</evidence>
<dbReference type="PANTHER" id="PTHR48051:SF1">
    <property type="entry name" value="RAS SUPPRESSOR PROTEIN 1"/>
    <property type="match status" value="1"/>
</dbReference>
<keyword evidence="5" id="KW-1185">Reference proteome</keyword>
<dbReference type="SUPFAM" id="SSF52058">
    <property type="entry name" value="L domain-like"/>
    <property type="match status" value="1"/>
</dbReference>
<evidence type="ECO:0000313" key="5">
    <source>
        <dbReference type="Proteomes" id="UP000008237"/>
    </source>
</evidence>
<dbReference type="PANTHER" id="PTHR48051">
    <property type="match status" value="1"/>
</dbReference>
<dbReference type="InterPro" id="IPR001611">
    <property type="entry name" value="Leu-rich_rpt"/>
</dbReference>
<dbReference type="SMART" id="SM00364">
    <property type="entry name" value="LRR_BAC"/>
    <property type="match status" value="3"/>
</dbReference>
<dbReference type="InterPro" id="IPR032675">
    <property type="entry name" value="LRR_dom_sf"/>
</dbReference>
<evidence type="ECO:0000256" key="2">
    <source>
        <dbReference type="ARBA" id="ARBA00022737"/>
    </source>
</evidence>
<dbReference type="STRING" id="610380.E2C2W8"/>
<reference evidence="4 5" key="1">
    <citation type="journal article" date="2010" name="Science">
        <title>Genomic comparison of the ants Camponotus floridanus and Harpegnathos saltator.</title>
        <authorList>
            <person name="Bonasio R."/>
            <person name="Zhang G."/>
            <person name="Ye C."/>
            <person name="Mutti N.S."/>
            <person name="Fang X."/>
            <person name="Qin N."/>
            <person name="Donahue G."/>
            <person name="Yang P."/>
            <person name="Li Q."/>
            <person name="Li C."/>
            <person name="Zhang P."/>
            <person name="Huang Z."/>
            <person name="Berger S.L."/>
            <person name="Reinberg D."/>
            <person name="Wang J."/>
            <person name="Liebig J."/>
        </authorList>
    </citation>
    <scope>NUCLEOTIDE SEQUENCE [LARGE SCALE GENOMIC DNA]</scope>
    <source>
        <strain evidence="4 5">R22 G/1</strain>
    </source>
</reference>
<accession>E2C2W8</accession>
<organism evidence="5">
    <name type="scientific">Harpegnathos saltator</name>
    <name type="common">Jerdon's jumping ant</name>
    <dbReference type="NCBI Taxonomy" id="610380"/>
    <lineage>
        <taxon>Eukaryota</taxon>
        <taxon>Metazoa</taxon>
        <taxon>Ecdysozoa</taxon>
        <taxon>Arthropoda</taxon>
        <taxon>Hexapoda</taxon>
        <taxon>Insecta</taxon>
        <taxon>Pterygota</taxon>
        <taxon>Neoptera</taxon>
        <taxon>Endopterygota</taxon>
        <taxon>Hymenoptera</taxon>
        <taxon>Apocrita</taxon>
        <taxon>Aculeata</taxon>
        <taxon>Formicoidea</taxon>
        <taxon>Formicidae</taxon>
        <taxon>Ponerinae</taxon>
        <taxon>Ponerini</taxon>
        <taxon>Harpegnathos</taxon>
    </lineage>
</organism>
<dbReference type="InterPro" id="IPR050216">
    <property type="entry name" value="LRR_domain-containing"/>
</dbReference>
<feature type="compositionally biased region" description="Basic and acidic residues" evidence="3">
    <location>
        <begin position="32"/>
        <end position="42"/>
    </location>
</feature>
<dbReference type="InterPro" id="IPR003591">
    <property type="entry name" value="Leu-rich_rpt_typical-subtyp"/>
</dbReference>
<dbReference type="InParanoid" id="E2C2W8"/>
<gene>
    <name evidence="4" type="ORF">EAI_04610</name>
</gene>
<proteinExistence type="predicted"/>
<dbReference type="OMA" id="PSTILCY"/>
<dbReference type="GO" id="GO:0005737">
    <property type="term" value="C:cytoplasm"/>
    <property type="evidence" value="ECO:0007669"/>
    <property type="project" value="TreeGrafter"/>
</dbReference>
<evidence type="ECO:0000256" key="1">
    <source>
        <dbReference type="ARBA" id="ARBA00022614"/>
    </source>
</evidence>
<dbReference type="Proteomes" id="UP000008237">
    <property type="component" value="Unassembled WGS sequence"/>
</dbReference>
<keyword evidence="2" id="KW-0677">Repeat</keyword>